<proteinExistence type="predicted"/>
<evidence type="ECO:0000313" key="2">
    <source>
        <dbReference type="Proteomes" id="UP000821845"/>
    </source>
</evidence>
<gene>
    <name evidence="1" type="ORF">HPB50_026667</name>
</gene>
<comment type="caution">
    <text evidence="1">The sequence shown here is derived from an EMBL/GenBank/DDBJ whole genome shotgun (WGS) entry which is preliminary data.</text>
</comment>
<reference evidence="1" key="1">
    <citation type="submission" date="2020-05" db="EMBL/GenBank/DDBJ databases">
        <title>Large-scale comparative analyses of tick genomes elucidate their genetic diversity and vector capacities.</title>
        <authorList>
            <person name="Jia N."/>
            <person name="Wang J."/>
            <person name="Shi W."/>
            <person name="Du L."/>
            <person name="Sun Y."/>
            <person name="Zhan W."/>
            <person name="Jiang J."/>
            <person name="Wang Q."/>
            <person name="Zhang B."/>
            <person name="Ji P."/>
            <person name="Sakyi L.B."/>
            <person name="Cui X."/>
            <person name="Yuan T."/>
            <person name="Jiang B."/>
            <person name="Yang W."/>
            <person name="Lam T.T.-Y."/>
            <person name="Chang Q."/>
            <person name="Ding S."/>
            <person name="Wang X."/>
            <person name="Zhu J."/>
            <person name="Ruan X."/>
            <person name="Zhao L."/>
            <person name="Wei J."/>
            <person name="Que T."/>
            <person name="Du C."/>
            <person name="Cheng J."/>
            <person name="Dai P."/>
            <person name="Han X."/>
            <person name="Huang E."/>
            <person name="Gao Y."/>
            <person name="Liu J."/>
            <person name="Shao H."/>
            <person name="Ye R."/>
            <person name="Li L."/>
            <person name="Wei W."/>
            <person name="Wang X."/>
            <person name="Wang C."/>
            <person name="Yang T."/>
            <person name="Huo Q."/>
            <person name="Li W."/>
            <person name="Guo W."/>
            <person name="Chen H."/>
            <person name="Zhou L."/>
            <person name="Ni X."/>
            <person name="Tian J."/>
            <person name="Zhou Y."/>
            <person name="Sheng Y."/>
            <person name="Liu T."/>
            <person name="Pan Y."/>
            <person name="Xia L."/>
            <person name="Li J."/>
            <person name="Zhao F."/>
            <person name="Cao W."/>
        </authorList>
    </citation>
    <scope>NUCLEOTIDE SEQUENCE</scope>
    <source>
        <strain evidence="1">Hyas-2018</strain>
    </source>
</reference>
<organism evidence="1 2">
    <name type="scientific">Hyalomma asiaticum</name>
    <name type="common">Tick</name>
    <dbReference type="NCBI Taxonomy" id="266040"/>
    <lineage>
        <taxon>Eukaryota</taxon>
        <taxon>Metazoa</taxon>
        <taxon>Ecdysozoa</taxon>
        <taxon>Arthropoda</taxon>
        <taxon>Chelicerata</taxon>
        <taxon>Arachnida</taxon>
        <taxon>Acari</taxon>
        <taxon>Parasitiformes</taxon>
        <taxon>Ixodida</taxon>
        <taxon>Ixodoidea</taxon>
        <taxon>Ixodidae</taxon>
        <taxon>Hyalomminae</taxon>
        <taxon>Hyalomma</taxon>
    </lineage>
</organism>
<keyword evidence="2" id="KW-1185">Reference proteome</keyword>
<dbReference type="EMBL" id="CM023488">
    <property type="protein sequence ID" value="KAH6924946.1"/>
    <property type="molecule type" value="Genomic_DNA"/>
</dbReference>
<accession>A0ACB7RQK2</accession>
<sequence length="93" mass="10488">MTGEAYPHDVQLVLEPQSWRPSVDESYSSAPGEHDLGTRQAMVSFVLILVTVTVACVLIVMVTRYIKDYRAGMIIEAYRSRPTKTSSWPPLHH</sequence>
<dbReference type="Proteomes" id="UP000821845">
    <property type="component" value="Chromosome 8"/>
</dbReference>
<evidence type="ECO:0000313" key="1">
    <source>
        <dbReference type="EMBL" id="KAH6924946.1"/>
    </source>
</evidence>
<name>A0ACB7RQK2_HYAAI</name>
<protein>
    <submittedName>
        <fullName evidence="1">Uncharacterized protein</fullName>
    </submittedName>
</protein>